<feature type="domain" description="Putative regulatory protein FmdB zinc ribbon" evidence="1">
    <location>
        <begin position="1"/>
        <end position="24"/>
    </location>
</feature>
<evidence type="ECO:0000313" key="2">
    <source>
        <dbReference type="EMBL" id="SVA61546.1"/>
    </source>
</evidence>
<dbReference type="AlphaFoldDB" id="A0A381X9V1"/>
<reference evidence="2" key="1">
    <citation type="submission" date="2018-05" db="EMBL/GenBank/DDBJ databases">
        <authorList>
            <person name="Lanie J.A."/>
            <person name="Ng W.-L."/>
            <person name="Kazmierczak K.M."/>
            <person name="Andrzejewski T.M."/>
            <person name="Davidsen T.M."/>
            <person name="Wayne K.J."/>
            <person name="Tettelin H."/>
            <person name="Glass J.I."/>
            <person name="Rusch D."/>
            <person name="Podicherti R."/>
            <person name="Tsui H.-C.T."/>
            <person name="Winkler M.E."/>
        </authorList>
    </citation>
    <scope>NUCLEOTIDE SEQUENCE</scope>
</reference>
<dbReference type="EMBL" id="UINC01014432">
    <property type="protein sequence ID" value="SVA61546.1"/>
    <property type="molecule type" value="Genomic_DNA"/>
</dbReference>
<accession>A0A381X9V1</accession>
<sequence>MPMYDYKCTECDTLFEELVMSSSVADEQIK</sequence>
<feature type="non-terminal residue" evidence="2">
    <location>
        <position position="30"/>
    </location>
</feature>
<gene>
    <name evidence="2" type="ORF">METZ01_LOCUS114400</name>
</gene>
<organism evidence="2">
    <name type="scientific">marine metagenome</name>
    <dbReference type="NCBI Taxonomy" id="408172"/>
    <lineage>
        <taxon>unclassified sequences</taxon>
        <taxon>metagenomes</taxon>
        <taxon>ecological metagenomes</taxon>
    </lineage>
</organism>
<evidence type="ECO:0000259" key="1">
    <source>
        <dbReference type="Pfam" id="PF09723"/>
    </source>
</evidence>
<protein>
    <recommendedName>
        <fullName evidence="1">Putative regulatory protein FmdB zinc ribbon domain-containing protein</fullName>
    </recommendedName>
</protein>
<dbReference type="Pfam" id="PF09723">
    <property type="entry name" value="Zn_ribbon_8"/>
    <property type="match status" value="1"/>
</dbReference>
<dbReference type="NCBIfam" id="TIGR02605">
    <property type="entry name" value="CxxC_CxxC_SSSS"/>
    <property type="match status" value="1"/>
</dbReference>
<name>A0A381X9V1_9ZZZZ</name>
<dbReference type="InterPro" id="IPR013429">
    <property type="entry name" value="Regulatory_FmdB_Zinc_ribbon"/>
</dbReference>
<proteinExistence type="predicted"/>